<evidence type="ECO:0000313" key="2">
    <source>
        <dbReference type="EMBL" id="XBW08489.1"/>
    </source>
</evidence>
<dbReference type="KEGG" id="sapp:SAC06_02725"/>
<organism evidence="2">
    <name type="scientific">Scrofimicrobium appendicitidis</name>
    <dbReference type="NCBI Taxonomy" id="3079930"/>
    <lineage>
        <taxon>Bacteria</taxon>
        <taxon>Bacillati</taxon>
        <taxon>Actinomycetota</taxon>
        <taxon>Actinomycetes</taxon>
        <taxon>Actinomycetales</taxon>
        <taxon>Actinomycetaceae</taxon>
        <taxon>Scrofimicrobium</taxon>
    </lineage>
</organism>
<name>A0AAU7V883_9ACTO</name>
<dbReference type="GO" id="GO:0008081">
    <property type="term" value="F:phosphoric diester hydrolase activity"/>
    <property type="evidence" value="ECO:0007669"/>
    <property type="project" value="InterPro"/>
</dbReference>
<reference evidence="2" key="1">
    <citation type="submission" date="2023-11" db="EMBL/GenBank/DDBJ databases">
        <title>Scrofimicrobium hongkongense sp. nov., isolated from a patient with peritonitis.</title>
        <authorList>
            <person name="Lao H.Y."/>
            <person name="Wong A.Y.P."/>
            <person name="Ng T.L."/>
            <person name="Wong R.Y.L."/>
            <person name="Yau M.C.Y."/>
            <person name="Lam J.Y.W."/>
            <person name="Siu G.K.H."/>
        </authorList>
    </citation>
    <scope>NUCLEOTIDE SEQUENCE</scope>
    <source>
        <strain evidence="2">R131</strain>
    </source>
</reference>
<proteinExistence type="predicted"/>
<sequence>MPVIPVAANPYPHIFAHRGGADEAPENTLSAFRQAQSLGVRYLETDAQLTADGVVVLSHDEVVDRCYDGTGPISSFTWDELSKLRNSAGEAMPRLDEALAEFPDLYFNIDAKTDEVAEPLLETLTEAGALGRSLIASFSEKRLNRIRELGGEELSTSLGVAAVVRLMLAAETVSAAETWRVDGPGRSVRAVQVPEKTRGIRVVNPRFIATAHTAGLAVHVWTVNEPAAMVRLLDWGVDGIVTDRPTMLREILRVRGQWSE</sequence>
<dbReference type="Pfam" id="PF03009">
    <property type="entry name" value="GDPD"/>
    <property type="match status" value="1"/>
</dbReference>
<evidence type="ECO:0000259" key="1">
    <source>
        <dbReference type="PROSITE" id="PS51704"/>
    </source>
</evidence>
<dbReference type="SUPFAM" id="SSF51695">
    <property type="entry name" value="PLC-like phosphodiesterases"/>
    <property type="match status" value="1"/>
</dbReference>
<dbReference type="InterPro" id="IPR017946">
    <property type="entry name" value="PLC-like_Pdiesterase_TIM-brl"/>
</dbReference>
<dbReference type="GO" id="GO:0006629">
    <property type="term" value="P:lipid metabolic process"/>
    <property type="evidence" value="ECO:0007669"/>
    <property type="project" value="InterPro"/>
</dbReference>
<dbReference type="InterPro" id="IPR030395">
    <property type="entry name" value="GP_PDE_dom"/>
</dbReference>
<dbReference type="PROSITE" id="PS51704">
    <property type="entry name" value="GP_PDE"/>
    <property type="match status" value="1"/>
</dbReference>
<dbReference type="RefSeq" id="WP_350258689.1">
    <property type="nucleotide sequence ID" value="NZ_CP138335.1"/>
</dbReference>
<dbReference type="EMBL" id="CP138335">
    <property type="protein sequence ID" value="XBW08489.1"/>
    <property type="molecule type" value="Genomic_DNA"/>
</dbReference>
<dbReference type="CDD" id="cd08561">
    <property type="entry name" value="GDPD_cytoplasmic_ScUgpQ2_like"/>
    <property type="match status" value="1"/>
</dbReference>
<dbReference type="PANTHER" id="PTHR46211">
    <property type="entry name" value="GLYCEROPHOSPHORYL DIESTER PHOSPHODIESTERASE"/>
    <property type="match status" value="1"/>
</dbReference>
<feature type="domain" description="GP-PDE" evidence="1">
    <location>
        <begin position="12"/>
        <end position="252"/>
    </location>
</feature>
<protein>
    <submittedName>
        <fullName evidence="2">Glycerophosphodiester phosphodiesterase</fullName>
    </submittedName>
</protein>
<dbReference type="AlphaFoldDB" id="A0AAU7V883"/>
<gene>
    <name evidence="2" type="ORF">SAC06_02725</name>
</gene>
<dbReference type="PANTHER" id="PTHR46211:SF14">
    <property type="entry name" value="GLYCEROPHOSPHODIESTER PHOSPHODIESTERASE"/>
    <property type="match status" value="1"/>
</dbReference>
<accession>A0AAU7V883</accession>
<dbReference type="Gene3D" id="3.20.20.190">
    <property type="entry name" value="Phosphatidylinositol (PI) phosphodiesterase"/>
    <property type="match status" value="1"/>
</dbReference>